<accession>A0ABM8PYY2</accession>
<feature type="region of interest" description="Disordered" evidence="1">
    <location>
        <begin position="180"/>
        <end position="199"/>
    </location>
</feature>
<dbReference type="EMBL" id="CABFWF030000020">
    <property type="protein sequence ID" value="CAD7055441.1"/>
    <property type="molecule type" value="Genomic_DNA"/>
</dbReference>
<dbReference type="Proteomes" id="UP000606921">
    <property type="component" value="Unassembled WGS sequence"/>
</dbReference>
<sequence>MEVADAVAVDDRGSEALGDLERLGAVRACEPDHFEGCAFAQGHDAGGLTRGGCGLCHVFILSNLEAAPAPCRLALRCGRPEPAQDGRFKVRKRQAERSRFAGRHYRVVRFSGRVANLEQTVHEKLYFLLEPAQEHQAKPELWGPGNPSAGLPVFPRTPRTNLRVRAGRTPLTRRKLTGLGLLRHQRHQQSRPIPDPRSLLASQAVAQERDKLRPRDSGLSVALRK</sequence>
<name>A0ABM8PYY2_9HYPH</name>
<evidence type="ECO:0000313" key="2">
    <source>
        <dbReference type="EMBL" id="CAD7055441.1"/>
    </source>
</evidence>
<feature type="compositionally biased region" description="Basic and acidic residues" evidence="1">
    <location>
        <begin position="207"/>
        <end position="216"/>
    </location>
</feature>
<proteinExistence type="predicted"/>
<feature type="region of interest" description="Disordered" evidence="1">
    <location>
        <begin position="205"/>
        <end position="225"/>
    </location>
</feature>
<gene>
    <name evidence="2" type="ORF">REJC140_02322</name>
</gene>
<comment type="caution">
    <text evidence="2">The sequence shown here is derived from an EMBL/GenBank/DDBJ whole genome shotgun (WGS) entry which is preliminary data.</text>
</comment>
<evidence type="ECO:0000313" key="3">
    <source>
        <dbReference type="Proteomes" id="UP000606921"/>
    </source>
</evidence>
<keyword evidence="3" id="KW-1185">Reference proteome</keyword>
<reference evidence="2 3" key="1">
    <citation type="submission" date="2020-11" db="EMBL/GenBank/DDBJ databases">
        <authorList>
            <person name="Lassalle F."/>
        </authorList>
    </citation>
    <scope>NUCLEOTIDE SEQUENCE [LARGE SCALE GENOMIC DNA]</scope>
    <source>
        <strain evidence="2 3">JC140</strain>
    </source>
</reference>
<organism evidence="2 3">
    <name type="scientific">Pseudorhizobium endolithicum</name>
    <dbReference type="NCBI Taxonomy" id="1191678"/>
    <lineage>
        <taxon>Bacteria</taxon>
        <taxon>Pseudomonadati</taxon>
        <taxon>Pseudomonadota</taxon>
        <taxon>Alphaproteobacteria</taxon>
        <taxon>Hyphomicrobiales</taxon>
        <taxon>Rhizobiaceae</taxon>
        <taxon>Rhizobium/Agrobacterium group</taxon>
        <taxon>Pseudorhizobium</taxon>
    </lineage>
</organism>
<evidence type="ECO:0000256" key="1">
    <source>
        <dbReference type="SAM" id="MobiDB-lite"/>
    </source>
</evidence>
<protein>
    <submittedName>
        <fullName evidence="2">Uncharacterized protein</fullName>
    </submittedName>
</protein>